<evidence type="ECO:0000313" key="1">
    <source>
        <dbReference type="EMBL" id="MFB2878558.1"/>
    </source>
</evidence>
<proteinExistence type="predicted"/>
<protein>
    <recommendedName>
        <fullName evidence="3">Calcium-binding protein</fullName>
    </recommendedName>
</protein>
<keyword evidence="2" id="KW-1185">Reference proteome</keyword>
<organism evidence="1 2">
    <name type="scientific">Floridaenema aerugineum BLCC-F46</name>
    <dbReference type="NCBI Taxonomy" id="3153654"/>
    <lineage>
        <taxon>Bacteria</taxon>
        <taxon>Bacillati</taxon>
        <taxon>Cyanobacteriota</taxon>
        <taxon>Cyanophyceae</taxon>
        <taxon>Oscillatoriophycideae</taxon>
        <taxon>Aerosakkonematales</taxon>
        <taxon>Aerosakkonemataceae</taxon>
        <taxon>Floridanema</taxon>
        <taxon>Floridanema aerugineum</taxon>
    </lineage>
</organism>
<gene>
    <name evidence="1" type="ORF">ACE1CC_17045</name>
</gene>
<sequence length="335" mass="36349">MAYFEHFDEAFYRASYSDVRAAVNTPRSFVSGFQHFSLYGLNERRTLVSPFFNEGAYLALYPDVANAVSSGVYRSGVEHFALRGADEGRYSPIITNDSEQIYLQRNPDVAAAVTQGLFRSGYDHFLRRGQVEGRVPGSFNERDYLLFNPDVARAIGVADPTTGVVEFGSGYEHYIRFGQFENRLAFFSGTAGNDVVTSFGASPTELTGISYTTLSGSTNPFDYVLGSTGLGEIDTLIGSSSRDNYLLTLRGNRQNPSPVQLYVGGGNADYALIRGFQRGVDTIQLIGSINNYTQQVSGSNLNISTSAGDLLAIVEGVNTPLTTASTSADGFFLLS</sequence>
<reference evidence="1 2" key="1">
    <citation type="submission" date="2024-09" db="EMBL/GenBank/DDBJ databases">
        <title>Floridaenema gen nov. (Aerosakkonemataceae, Aerosakkonematales ord. nov., Cyanobacteria) from benthic tropical and subtropical fresh waters, with the description of four new species.</title>
        <authorList>
            <person name="Moretto J.A."/>
            <person name="Berthold D.E."/>
            <person name="Lefler F.W."/>
            <person name="Huang I.-S."/>
            <person name="Laughinghouse H. IV."/>
        </authorList>
    </citation>
    <scope>NUCLEOTIDE SEQUENCE [LARGE SCALE GENOMIC DNA]</scope>
    <source>
        <strain evidence="1 2">BLCC-F46</strain>
    </source>
</reference>
<accession>A0ABV4X6Z2</accession>
<dbReference type="Proteomes" id="UP001576774">
    <property type="component" value="Unassembled WGS sequence"/>
</dbReference>
<evidence type="ECO:0008006" key="3">
    <source>
        <dbReference type="Google" id="ProtNLM"/>
    </source>
</evidence>
<dbReference type="EMBL" id="JBHFNQ010000129">
    <property type="protein sequence ID" value="MFB2878558.1"/>
    <property type="molecule type" value="Genomic_DNA"/>
</dbReference>
<dbReference type="RefSeq" id="WP_413271628.1">
    <property type="nucleotide sequence ID" value="NZ_JBHFNQ010000129.1"/>
</dbReference>
<comment type="caution">
    <text evidence="1">The sequence shown here is derived from an EMBL/GenBank/DDBJ whole genome shotgun (WGS) entry which is preliminary data.</text>
</comment>
<name>A0ABV4X6Z2_9CYAN</name>
<evidence type="ECO:0000313" key="2">
    <source>
        <dbReference type="Proteomes" id="UP001576774"/>
    </source>
</evidence>